<keyword evidence="4" id="KW-1185">Reference proteome</keyword>
<dbReference type="OrthoDB" id="3251235at2759"/>
<feature type="region of interest" description="Disordered" evidence="1">
    <location>
        <begin position="785"/>
        <end position="817"/>
    </location>
</feature>
<comment type="caution">
    <text evidence="3">The sequence shown here is derived from an EMBL/GenBank/DDBJ whole genome shotgun (WGS) entry which is preliminary data.</text>
</comment>
<feature type="domain" description="DUF6589" evidence="2">
    <location>
        <begin position="327"/>
        <end position="738"/>
    </location>
</feature>
<dbReference type="EMBL" id="WIUZ02000002">
    <property type="protein sequence ID" value="KAF9791033.1"/>
    <property type="molecule type" value="Genomic_DNA"/>
</dbReference>
<protein>
    <recommendedName>
        <fullName evidence="2">DUF6589 domain-containing protein</fullName>
    </recommendedName>
</protein>
<reference evidence="3" key="2">
    <citation type="submission" date="2020-11" db="EMBL/GenBank/DDBJ databases">
        <authorList>
            <consortium name="DOE Joint Genome Institute"/>
            <person name="Kuo A."/>
            <person name="Miyauchi S."/>
            <person name="Kiss E."/>
            <person name="Drula E."/>
            <person name="Kohler A."/>
            <person name="Sanchez-Garcia M."/>
            <person name="Andreopoulos B."/>
            <person name="Barry K.W."/>
            <person name="Bonito G."/>
            <person name="Buee M."/>
            <person name="Carver A."/>
            <person name="Chen C."/>
            <person name="Cichocki N."/>
            <person name="Clum A."/>
            <person name="Culley D."/>
            <person name="Crous P.W."/>
            <person name="Fauchery L."/>
            <person name="Girlanda M."/>
            <person name="Hayes R."/>
            <person name="Keri Z."/>
            <person name="Labutti K."/>
            <person name="Lipzen A."/>
            <person name="Lombard V."/>
            <person name="Magnuson J."/>
            <person name="Maillard F."/>
            <person name="Morin E."/>
            <person name="Murat C."/>
            <person name="Nolan M."/>
            <person name="Ohm R."/>
            <person name="Pangilinan J."/>
            <person name="Pereira M."/>
            <person name="Perotto S."/>
            <person name="Peter M."/>
            <person name="Riley R."/>
            <person name="Sitrit Y."/>
            <person name="Stielow B."/>
            <person name="Szollosi G."/>
            <person name="Zifcakova L."/>
            <person name="Stursova M."/>
            <person name="Spatafora J.W."/>
            <person name="Tedersoo L."/>
            <person name="Vaario L.-M."/>
            <person name="Yamada A."/>
            <person name="Yan M."/>
            <person name="Wang P."/>
            <person name="Xu J."/>
            <person name="Bruns T."/>
            <person name="Baldrian P."/>
            <person name="Vilgalys R."/>
            <person name="Henrissat B."/>
            <person name="Grigoriev I.V."/>
            <person name="Hibbett D."/>
            <person name="Nagy L.G."/>
            <person name="Martin F.M."/>
        </authorList>
    </citation>
    <scope>NUCLEOTIDE SEQUENCE</scope>
    <source>
        <strain evidence="3">UH-Tt-Lm1</strain>
    </source>
</reference>
<accession>A0A9P6HN42</accession>
<evidence type="ECO:0000313" key="3">
    <source>
        <dbReference type="EMBL" id="KAF9791033.1"/>
    </source>
</evidence>
<sequence length="817" mass="93295">MDDIEETTENQPEVGHKIREHTARFRVAAGDSKAIAIRVGSILDHIETVGLDLPIFLDAVCWGNENLLVHMKGKRERSALVNSCELPQILERLQKRSRRASSVLKSHALSIIKAAVDTEMDSVVSELTAVDDDLGEEMLLSITQQEMLNRIKPAAGTLWEILDSSTTRKGKSRNKHPHNPQKIVSFVISQLAFCRNRRANIFQKFLSLYLKGCGLATRAFDTLSSLGVTTSQKWAFTGIDHLVQSAQQKYTLDVQTRLFILSHDNVNIPFRVYEPSATRQSHFDNGTATTLYTFPQTVGMTLDAATFRESCRAGRERPIDGGTVLTVNSDANLRTKPRFIHWILRFLLEAPEFDLSHYKYRDSEILQPPPPVNQLQWGDAHKTTQYMLPTAHIDESTYEGNDEIVAAMLKCIGFSSTEELKRVGQERVVVWVGDQLTVSRLRGLQNLRLHDWNTFERMAWMVPMFGWFHLQMAFANSLHAQYYGPKAALGFSHAFDILQRKGLHSTSTQGTFHHTFEGALFVVGAARFRDVWKQVAGVENLEELQRKQPAELHDLAVEIWESYGSTGATVKLGNSEADEDADADELLSITIRFNRDLLDYFELDEAIKVGDVGRMEDMLPRLLFRFIGGGNNKYVVEVLELLQGLHREWTEEVRDYVRRYCWLVNFTGHQNGFCPIDLAQERHDSYQQLKNPQHTFASFGPGITGGYIAKISAAIPSFRKLKDHFEHEWNSYSRYQKHTHPDYQDDIKRLERTYTAAKLHRRVPGRKLSENLKYTDYIHEGSKAVNSGKPIPNWQARRKRDVSDKEMWEGDNDDTLD</sequence>
<organism evidence="3 4">
    <name type="scientific">Thelephora terrestris</name>
    <dbReference type="NCBI Taxonomy" id="56493"/>
    <lineage>
        <taxon>Eukaryota</taxon>
        <taxon>Fungi</taxon>
        <taxon>Dikarya</taxon>
        <taxon>Basidiomycota</taxon>
        <taxon>Agaricomycotina</taxon>
        <taxon>Agaricomycetes</taxon>
        <taxon>Thelephorales</taxon>
        <taxon>Thelephoraceae</taxon>
        <taxon>Thelephora</taxon>
    </lineage>
</organism>
<evidence type="ECO:0000313" key="4">
    <source>
        <dbReference type="Proteomes" id="UP000736335"/>
    </source>
</evidence>
<dbReference type="Pfam" id="PF20231">
    <property type="entry name" value="DUF6589"/>
    <property type="match status" value="1"/>
</dbReference>
<gene>
    <name evidence="3" type="ORF">BJ322DRAFT_1000129</name>
</gene>
<name>A0A9P6HN42_9AGAM</name>
<proteinExistence type="predicted"/>
<dbReference type="InterPro" id="IPR046496">
    <property type="entry name" value="DUF6589"/>
</dbReference>
<evidence type="ECO:0000259" key="2">
    <source>
        <dbReference type="Pfam" id="PF20231"/>
    </source>
</evidence>
<dbReference type="Proteomes" id="UP000736335">
    <property type="component" value="Unassembled WGS sequence"/>
</dbReference>
<evidence type="ECO:0000256" key="1">
    <source>
        <dbReference type="SAM" id="MobiDB-lite"/>
    </source>
</evidence>
<reference evidence="3" key="1">
    <citation type="journal article" date="2020" name="Nat. Commun.">
        <title>Large-scale genome sequencing of mycorrhizal fungi provides insights into the early evolution of symbiotic traits.</title>
        <authorList>
            <person name="Miyauchi S."/>
            <person name="Kiss E."/>
            <person name="Kuo A."/>
            <person name="Drula E."/>
            <person name="Kohler A."/>
            <person name="Sanchez-Garcia M."/>
            <person name="Morin E."/>
            <person name="Andreopoulos B."/>
            <person name="Barry K.W."/>
            <person name="Bonito G."/>
            <person name="Buee M."/>
            <person name="Carver A."/>
            <person name="Chen C."/>
            <person name="Cichocki N."/>
            <person name="Clum A."/>
            <person name="Culley D."/>
            <person name="Crous P.W."/>
            <person name="Fauchery L."/>
            <person name="Girlanda M."/>
            <person name="Hayes R.D."/>
            <person name="Keri Z."/>
            <person name="LaButti K."/>
            <person name="Lipzen A."/>
            <person name="Lombard V."/>
            <person name="Magnuson J."/>
            <person name="Maillard F."/>
            <person name="Murat C."/>
            <person name="Nolan M."/>
            <person name="Ohm R.A."/>
            <person name="Pangilinan J."/>
            <person name="Pereira M.F."/>
            <person name="Perotto S."/>
            <person name="Peter M."/>
            <person name="Pfister S."/>
            <person name="Riley R."/>
            <person name="Sitrit Y."/>
            <person name="Stielow J.B."/>
            <person name="Szollosi G."/>
            <person name="Zifcakova L."/>
            <person name="Stursova M."/>
            <person name="Spatafora J.W."/>
            <person name="Tedersoo L."/>
            <person name="Vaario L.M."/>
            <person name="Yamada A."/>
            <person name="Yan M."/>
            <person name="Wang P."/>
            <person name="Xu J."/>
            <person name="Bruns T."/>
            <person name="Baldrian P."/>
            <person name="Vilgalys R."/>
            <person name="Dunand C."/>
            <person name="Henrissat B."/>
            <person name="Grigoriev I.V."/>
            <person name="Hibbett D."/>
            <person name="Nagy L.G."/>
            <person name="Martin F.M."/>
        </authorList>
    </citation>
    <scope>NUCLEOTIDE SEQUENCE</scope>
    <source>
        <strain evidence="3">UH-Tt-Lm1</strain>
    </source>
</reference>
<dbReference type="AlphaFoldDB" id="A0A9P6HN42"/>